<proteinExistence type="predicted"/>
<evidence type="ECO:0000313" key="1">
    <source>
        <dbReference type="EMBL" id="KAI3766170.1"/>
    </source>
</evidence>
<organism evidence="1 2">
    <name type="scientific">Cichorium intybus</name>
    <name type="common">Chicory</name>
    <dbReference type="NCBI Taxonomy" id="13427"/>
    <lineage>
        <taxon>Eukaryota</taxon>
        <taxon>Viridiplantae</taxon>
        <taxon>Streptophyta</taxon>
        <taxon>Embryophyta</taxon>
        <taxon>Tracheophyta</taxon>
        <taxon>Spermatophyta</taxon>
        <taxon>Magnoliopsida</taxon>
        <taxon>eudicotyledons</taxon>
        <taxon>Gunneridae</taxon>
        <taxon>Pentapetalae</taxon>
        <taxon>asterids</taxon>
        <taxon>campanulids</taxon>
        <taxon>Asterales</taxon>
        <taxon>Asteraceae</taxon>
        <taxon>Cichorioideae</taxon>
        <taxon>Cichorieae</taxon>
        <taxon>Cichoriinae</taxon>
        <taxon>Cichorium</taxon>
    </lineage>
</organism>
<gene>
    <name evidence="1" type="ORF">L2E82_16221</name>
</gene>
<evidence type="ECO:0000313" key="2">
    <source>
        <dbReference type="Proteomes" id="UP001055811"/>
    </source>
</evidence>
<dbReference type="EMBL" id="CM042011">
    <property type="protein sequence ID" value="KAI3766170.1"/>
    <property type="molecule type" value="Genomic_DNA"/>
</dbReference>
<accession>A0ACB9F4Y6</accession>
<protein>
    <submittedName>
        <fullName evidence="1">Uncharacterized protein</fullName>
    </submittedName>
</protein>
<reference evidence="2" key="1">
    <citation type="journal article" date="2022" name="Mol. Ecol. Resour.">
        <title>The genomes of chicory, endive, great burdock and yacon provide insights into Asteraceae palaeo-polyploidization history and plant inulin production.</title>
        <authorList>
            <person name="Fan W."/>
            <person name="Wang S."/>
            <person name="Wang H."/>
            <person name="Wang A."/>
            <person name="Jiang F."/>
            <person name="Liu H."/>
            <person name="Zhao H."/>
            <person name="Xu D."/>
            <person name="Zhang Y."/>
        </authorList>
    </citation>
    <scope>NUCLEOTIDE SEQUENCE [LARGE SCALE GENOMIC DNA]</scope>
    <source>
        <strain evidence="2">cv. Punajuju</strain>
    </source>
</reference>
<keyword evidence="2" id="KW-1185">Reference proteome</keyword>
<comment type="caution">
    <text evidence="1">The sequence shown here is derived from an EMBL/GenBank/DDBJ whole genome shotgun (WGS) entry which is preliminary data.</text>
</comment>
<dbReference type="Proteomes" id="UP001055811">
    <property type="component" value="Linkage Group LG03"/>
</dbReference>
<reference evidence="1 2" key="2">
    <citation type="journal article" date="2022" name="Mol. Ecol. Resour.">
        <title>The genomes of chicory, endive, great burdock and yacon provide insights into Asteraceae paleo-polyploidization history and plant inulin production.</title>
        <authorList>
            <person name="Fan W."/>
            <person name="Wang S."/>
            <person name="Wang H."/>
            <person name="Wang A."/>
            <person name="Jiang F."/>
            <person name="Liu H."/>
            <person name="Zhao H."/>
            <person name="Xu D."/>
            <person name="Zhang Y."/>
        </authorList>
    </citation>
    <scope>NUCLEOTIDE SEQUENCE [LARGE SCALE GENOMIC DNA]</scope>
    <source>
        <strain evidence="2">cv. Punajuju</strain>
        <tissue evidence="1">Leaves</tissue>
    </source>
</reference>
<sequence length="133" mass="15092">MFKLTNFSRDTLFMSMLFLQIVFYKTTLLLVDLLLSSIYLTIFASSLANDQIDFFGEEYPSKPCPPIITSQTRFVGSLFCPPLSLYTPIYAASTLKVQQKINTPPTAVNHHINRNNYTMDRSSLSHSKPISNT</sequence>
<name>A0ACB9F4Y6_CICIN</name>